<comment type="caution">
    <text evidence="1">The sequence shown here is derived from an EMBL/GenBank/DDBJ whole genome shotgun (WGS) entry which is preliminary data.</text>
</comment>
<sequence>MLLMLWKRPQKVPGGITAIVAAMAHGMVAGAEITAKALGEEPRSPLLQSGDRRVSVCLKFVR</sequence>
<dbReference type="EMBL" id="AQPF01000024">
    <property type="protein sequence ID" value="KAF0804861.1"/>
    <property type="molecule type" value="Genomic_DNA"/>
</dbReference>
<accession>A0ABQ6Y6R1</accession>
<proteinExistence type="predicted"/>
<protein>
    <submittedName>
        <fullName evidence="1">Uncharacterized protein</fullName>
    </submittedName>
</protein>
<evidence type="ECO:0000313" key="2">
    <source>
        <dbReference type="Proteomes" id="UP000771797"/>
    </source>
</evidence>
<gene>
    <name evidence="1" type="ORF">A6D6_02778</name>
</gene>
<reference evidence="1 2" key="1">
    <citation type="submission" date="2012-09" db="EMBL/GenBank/DDBJ databases">
        <title>Genome Sequence of alkane-degrading Bacterium Alcanivorax sp. 6-D-6.</title>
        <authorList>
            <person name="Lai Q."/>
            <person name="Shao Z."/>
        </authorList>
    </citation>
    <scope>NUCLEOTIDE SEQUENCE [LARGE SCALE GENOMIC DNA]</scope>
    <source>
        <strain evidence="1 2">6-D-6</strain>
    </source>
</reference>
<evidence type="ECO:0000313" key="1">
    <source>
        <dbReference type="EMBL" id="KAF0804861.1"/>
    </source>
</evidence>
<keyword evidence="2" id="KW-1185">Reference proteome</keyword>
<dbReference type="Proteomes" id="UP000771797">
    <property type="component" value="Unassembled WGS sequence"/>
</dbReference>
<organism evidence="1 2">
    <name type="scientific">Alcanivorax xiamenensis</name>
    <dbReference type="NCBI Taxonomy" id="1177156"/>
    <lineage>
        <taxon>Bacteria</taxon>
        <taxon>Pseudomonadati</taxon>
        <taxon>Pseudomonadota</taxon>
        <taxon>Gammaproteobacteria</taxon>
        <taxon>Oceanospirillales</taxon>
        <taxon>Alcanivoracaceae</taxon>
        <taxon>Alcanivorax</taxon>
    </lineage>
</organism>
<name>A0ABQ6Y6R1_9GAMM</name>